<dbReference type="OMA" id="SGLEWHY"/>
<protein>
    <recommendedName>
        <fullName evidence="3">Lipocalin-like domain-containing protein</fullName>
    </recommendedName>
</protein>
<sequence>MVQDDQDAATALLGTWESNEAFGNTALDWSQAVKDQRVQLHLTFEPGNAYKFRLVSKDEDADVTSSFRHVAASEGTYELQGDKGIAIHGDTSGIKWTYLFEEKDSLRIRLEGARRWGRCKGVDVIYFARVKSAQ</sequence>
<reference evidence="1 2" key="1">
    <citation type="journal article" date="2006" name="Science">
        <title>Phytophthora genome sequences uncover evolutionary origins and mechanisms of pathogenesis.</title>
        <authorList>
            <person name="Tyler B.M."/>
            <person name="Tripathy S."/>
            <person name="Zhang X."/>
            <person name="Dehal P."/>
            <person name="Jiang R.H."/>
            <person name="Aerts A."/>
            <person name="Arredondo F.D."/>
            <person name="Baxter L."/>
            <person name="Bensasson D."/>
            <person name="Beynon J.L."/>
            <person name="Chapman J."/>
            <person name="Damasceno C.M."/>
            <person name="Dorrance A.E."/>
            <person name="Dou D."/>
            <person name="Dickerman A.W."/>
            <person name="Dubchak I.L."/>
            <person name="Garbelotto M."/>
            <person name="Gijzen M."/>
            <person name="Gordon S.G."/>
            <person name="Govers F."/>
            <person name="Grunwald N.J."/>
            <person name="Huang W."/>
            <person name="Ivors K.L."/>
            <person name="Jones R.W."/>
            <person name="Kamoun S."/>
            <person name="Krampis K."/>
            <person name="Lamour K.H."/>
            <person name="Lee M.K."/>
            <person name="McDonald W.H."/>
            <person name="Medina M."/>
            <person name="Meijer H.J."/>
            <person name="Nordberg E.K."/>
            <person name="Maclean D.J."/>
            <person name="Ospina-Giraldo M.D."/>
            <person name="Morris P.F."/>
            <person name="Phuntumart V."/>
            <person name="Putnam N.H."/>
            <person name="Rash S."/>
            <person name="Rose J.K."/>
            <person name="Sakihama Y."/>
            <person name="Salamov A.A."/>
            <person name="Savidor A."/>
            <person name="Scheuring C.F."/>
            <person name="Smith B.M."/>
            <person name="Sobral B.W."/>
            <person name="Terry A."/>
            <person name="Torto-Alalibo T.A."/>
            <person name="Win J."/>
            <person name="Xu Z."/>
            <person name="Zhang H."/>
            <person name="Grigoriev I.V."/>
            <person name="Rokhsar D.S."/>
            <person name="Boore J.L."/>
        </authorList>
    </citation>
    <scope>NUCLEOTIDE SEQUENCE [LARGE SCALE GENOMIC DNA]</scope>
    <source>
        <strain evidence="1 2">P6497</strain>
    </source>
</reference>
<name>G4Z2L4_PHYSP</name>
<dbReference type="KEGG" id="psoj:PHYSODRAFT_488881"/>
<proteinExistence type="predicted"/>
<dbReference type="Proteomes" id="UP000002640">
    <property type="component" value="Unassembled WGS sequence"/>
</dbReference>
<evidence type="ECO:0008006" key="3">
    <source>
        <dbReference type="Google" id="ProtNLM"/>
    </source>
</evidence>
<dbReference type="RefSeq" id="XP_009524160.1">
    <property type="nucleotide sequence ID" value="XM_009525865.1"/>
</dbReference>
<evidence type="ECO:0000313" key="2">
    <source>
        <dbReference type="Proteomes" id="UP000002640"/>
    </source>
</evidence>
<organism evidence="1 2">
    <name type="scientific">Phytophthora sojae (strain P6497)</name>
    <name type="common">Soybean stem and root rot agent</name>
    <name type="synonym">Phytophthora megasperma f. sp. glycines</name>
    <dbReference type="NCBI Taxonomy" id="1094619"/>
    <lineage>
        <taxon>Eukaryota</taxon>
        <taxon>Sar</taxon>
        <taxon>Stramenopiles</taxon>
        <taxon>Oomycota</taxon>
        <taxon>Peronosporomycetes</taxon>
        <taxon>Peronosporales</taxon>
        <taxon>Peronosporaceae</taxon>
        <taxon>Phytophthora</taxon>
    </lineage>
</organism>
<accession>G4Z2L4</accession>
<dbReference type="EMBL" id="JH159153">
    <property type="protein sequence ID" value="EGZ21443.1"/>
    <property type="molecule type" value="Genomic_DNA"/>
</dbReference>
<dbReference type="InParanoid" id="G4Z2L4"/>
<dbReference type="GeneID" id="20656346"/>
<dbReference type="AlphaFoldDB" id="G4Z2L4"/>
<evidence type="ECO:0000313" key="1">
    <source>
        <dbReference type="EMBL" id="EGZ21443.1"/>
    </source>
</evidence>
<gene>
    <name evidence="1" type="ORF">PHYSODRAFT_488881</name>
</gene>
<keyword evidence="2" id="KW-1185">Reference proteome</keyword>